<evidence type="ECO:0000313" key="1">
    <source>
        <dbReference type="EMBL" id="KAF8434339.1"/>
    </source>
</evidence>
<reference evidence="1" key="1">
    <citation type="submission" date="2019-10" db="EMBL/GenBank/DDBJ databases">
        <authorList>
            <consortium name="DOE Joint Genome Institute"/>
            <person name="Kuo A."/>
            <person name="Miyauchi S."/>
            <person name="Kiss E."/>
            <person name="Drula E."/>
            <person name="Kohler A."/>
            <person name="Sanchez-Garcia M."/>
            <person name="Andreopoulos B."/>
            <person name="Barry K.W."/>
            <person name="Bonito G."/>
            <person name="Buee M."/>
            <person name="Carver A."/>
            <person name="Chen C."/>
            <person name="Cichocki N."/>
            <person name="Clum A."/>
            <person name="Culley D."/>
            <person name="Crous P.W."/>
            <person name="Fauchery L."/>
            <person name="Girlanda M."/>
            <person name="Hayes R."/>
            <person name="Keri Z."/>
            <person name="LaButti K."/>
            <person name="Lipzen A."/>
            <person name="Lombard V."/>
            <person name="Magnuson J."/>
            <person name="Maillard F."/>
            <person name="Morin E."/>
            <person name="Murat C."/>
            <person name="Nolan M."/>
            <person name="Ohm R."/>
            <person name="Pangilinan J."/>
            <person name="Pereira M."/>
            <person name="Perotto S."/>
            <person name="Peter M."/>
            <person name="Riley R."/>
            <person name="Sitrit Y."/>
            <person name="Stielow B."/>
            <person name="Szollosi G."/>
            <person name="Zifcakova L."/>
            <person name="Stursova M."/>
            <person name="Spatafora J.W."/>
            <person name="Tedersoo L."/>
            <person name="Vaario L.-M."/>
            <person name="Yamada A."/>
            <person name="Yan M."/>
            <person name="Wang P."/>
            <person name="Xu J."/>
            <person name="Bruns T."/>
            <person name="Baldrian P."/>
            <person name="Vilgalys R."/>
            <person name="Henrissat B."/>
            <person name="Grigoriev I.V."/>
            <person name="Hibbett D."/>
            <person name="Nagy L.G."/>
            <person name="Martin F.M."/>
        </authorList>
    </citation>
    <scope>NUCLEOTIDE SEQUENCE</scope>
    <source>
        <strain evidence="1">BED1</strain>
    </source>
</reference>
<gene>
    <name evidence="1" type="ORF">L210DRAFT_3763152</name>
</gene>
<keyword evidence="2" id="KW-1185">Reference proteome</keyword>
<reference evidence="1" key="2">
    <citation type="journal article" date="2020" name="Nat. Commun.">
        <title>Large-scale genome sequencing of mycorrhizal fungi provides insights into the early evolution of symbiotic traits.</title>
        <authorList>
            <person name="Miyauchi S."/>
            <person name="Kiss E."/>
            <person name="Kuo A."/>
            <person name="Drula E."/>
            <person name="Kohler A."/>
            <person name="Sanchez-Garcia M."/>
            <person name="Morin E."/>
            <person name="Andreopoulos B."/>
            <person name="Barry K.W."/>
            <person name="Bonito G."/>
            <person name="Buee M."/>
            <person name="Carver A."/>
            <person name="Chen C."/>
            <person name="Cichocki N."/>
            <person name="Clum A."/>
            <person name="Culley D."/>
            <person name="Crous P.W."/>
            <person name="Fauchery L."/>
            <person name="Girlanda M."/>
            <person name="Hayes R.D."/>
            <person name="Keri Z."/>
            <person name="LaButti K."/>
            <person name="Lipzen A."/>
            <person name="Lombard V."/>
            <person name="Magnuson J."/>
            <person name="Maillard F."/>
            <person name="Murat C."/>
            <person name="Nolan M."/>
            <person name="Ohm R.A."/>
            <person name="Pangilinan J."/>
            <person name="Pereira M.F."/>
            <person name="Perotto S."/>
            <person name="Peter M."/>
            <person name="Pfister S."/>
            <person name="Riley R."/>
            <person name="Sitrit Y."/>
            <person name="Stielow J.B."/>
            <person name="Szollosi G."/>
            <person name="Zifcakova L."/>
            <person name="Stursova M."/>
            <person name="Spatafora J.W."/>
            <person name="Tedersoo L."/>
            <person name="Vaario L.M."/>
            <person name="Yamada A."/>
            <person name="Yan M."/>
            <person name="Wang P."/>
            <person name="Xu J."/>
            <person name="Bruns T."/>
            <person name="Baldrian P."/>
            <person name="Vilgalys R."/>
            <person name="Dunand C."/>
            <person name="Henrissat B."/>
            <person name="Grigoriev I.V."/>
            <person name="Hibbett D."/>
            <person name="Nagy L.G."/>
            <person name="Martin F.M."/>
        </authorList>
    </citation>
    <scope>NUCLEOTIDE SEQUENCE</scope>
    <source>
        <strain evidence="1">BED1</strain>
    </source>
</reference>
<evidence type="ECO:0000313" key="2">
    <source>
        <dbReference type="Proteomes" id="UP001194468"/>
    </source>
</evidence>
<proteinExistence type="predicted"/>
<organism evidence="1 2">
    <name type="scientific">Boletus edulis BED1</name>
    <dbReference type="NCBI Taxonomy" id="1328754"/>
    <lineage>
        <taxon>Eukaryota</taxon>
        <taxon>Fungi</taxon>
        <taxon>Dikarya</taxon>
        <taxon>Basidiomycota</taxon>
        <taxon>Agaricomycotina</taxon>
        <taxon>Agaricomycetes</taxon>
        <taxon>Agaricomycetidae</taxon>
        <taxon>Boletales</taxon>
        <taxon>Boletineae</taxon>
        <taxon>Boletaceae</taxon>
        <taxon>Boletoideae</taxon>
        <taxon>Boletus</taxon>
    </lineage>
</organism>
<dbReference type="Proteomes" id="UP001194468">
    <property type="component" value="Unassembled WGS sequence"/>
</dbReference>
<accession>A0AAD4BM88</accession>
<sequence length="264" mass="28529">MSLFKSPFSCLSHKSTPPVAVNMALNSWFHKTHAQPTRFIQKVEMCTALCAGDDAWGTPLDKNHLHTLIRVFLVPTATGSDASEDTLLIERVLSTGGAFHSVAPISGTLSSGGTLFHPNVHDRVCVIEGSSTTVSRGLVVERTLAFGDRALTLTQFAQILEFVSRTAKLVCDGGDCKFQSRSFAFMCLSALAPTIPPRNTGERSASKASSGSEPVDDSVFELAAEAFLGQVSWLVRDAASMQTLELMSALKEDARGRVRPRLYH</sequence>
<dbReference type="EMBL" id="WHUW01000029">
    <property type="protein sequence ID" value="KAF8434339.1"/>
    <property type="molecule type" value="Genomic_DNA"/>
</dbReference>
<dbReference type="AlphaFoldDB" id="A0AAD4BM88"/>
<comment type="caution">
    <text evidence="1">The sequence shown here is derived from an EMBL/GenBank/DDBJ whole genome shotgun (WGS) entry which is preliminary data.</text>
</comment>
<name>A0AAD4BM88_BOLED</name>
<protein>
    <submittedName>
        <fullName evidence="1">Uncharacterized protein</fullName>
    </submittedName>
</protein>